<evidence type="ECO:0000256" key="1">
    <source>
        <dbReference type="ARBA" id="ARBA00006068"/>
    </source>
</evidence>
<name>A0A2S6HR58_9FIRM</name>
<evidence type="ECO:0000259" key="4">
    <source>
        <dbReference type="Pfam" id="PF03816"/>
    </source>
</evidence>
<proteinExistence type="inferred from homology"/>
<organism evidence="5 6">
    <name type="scientific">Lacrimispora xylanisolvens</name>
    <dbReference type="NCBI Taxonomy" id="384636"/>
    <lineage>
        <taxon>Bacteria</taxon>
        <taxon>Bacillati</taxon>
        <taxon>Bacillota</taxon>
        <taxon>Clostridia</taxon>
        <taxon>Lachnospirales</taxon>
        <taxon>Lachnospiraceae</taxon>
        <taxon>Lacrimispora</taxon>
    </lineage>
</organism>
<dbReference type="RefSeq" id="WP_104437418.1">
    <property type="nucleotide sequence ID" value="NZ_PTJA01000007.1"/>
</dbReference>
<dbReference type="NCBIfam" id="TIGR00350">
    <property type="entry name" value="lytR_cpsA_psr"/>
    <property type="match status" value="1"/>
</dbReference>
<feature type="compositionally biased region" description="Basic and acidic residues" evidence="2">
    <location>
        <begin position="17"/>
        <end position="36"/>
    </location>
</feature>
<dbReference type="OrthoDB" id="9782542at2"/>
<dbReference type="Proteomes" id="UP000237749">
    <property type="component" value="Unassembled WGS sequence"/>
</dbReference>
<dbReference type="Pfam" id="PF03816">
    <property type="entry name" value="LytR_cpsA_psr"/>
    <property type="match status" value="1"/>
</dbReference>
<feature type="compositionally biased region" description="Basic and acidic residues" evidence="2">
    <location>
        <begin position="468"/>
        <end position="494"/>
    </location>
</feature>
<comment type="caution">
    <text evidence="5">The sequence shown here is derived from an EMBL/GenBank/DDBJ whole genome shotgun (WGS) entry which is preliminary data.</text>
</comment>
<reference evidence="5 6" key="1">
    <citation type="submission" date="2018-02" db="EMBL/GenBank/DDBJ databases">
        <title>Genomic Encyclopedia of Archaeal and Bacterial Type Strains, Phase II (KMG-II): from individual species to whole genera.</title>
        <authorList>
            <person name="Goeker M."/>
        </authorList>
    </citation>
    <scope>NUCLEOTIDE SEQUENCE [LARGE SCALE GENOMIC DNA]</scope>
    <source>
        <strain evidence="5 6">DSM 3808</strain>
    </source>
</reference>
<feature type="transmembrane region" description="Helical" evidence="3">
    <location>
        <begin position="84"/>
        <end position="102"/>
    </location>
</feature>
<evidence type="ECO:0000256" key="3">
    <source>
        <dbReference type="SAM" id="Phobius"/>
    </source>
</evidence>
<feature type="compositionally biased region" description="Basic and acidic residues" evidence="2">
    <location>
        <begin position="1"/>
        <end position="10"/>
    </location>
</feature>
<keyword evidence="3" id="KW-1133">Transmembrane helix</keyword>
<evidence type="ECO:0000256" key="2">
    <source>
        <dbReference type="SAM" id="MobiDB-lite"/>
    </source>
</evidence>
<feature type="compositionally biased region" description="Low complexity" evidence="2">
    <location>
        <begin position="412"/>
        <end position="427"/>
    </location>
</feature>
<dbReference type="Gene3D" id="3.40.630.190">
    <property type="entry name" value="LCP protein"/>
    <property type="match status" value="1"/>
</dbReference>
<dbReference type="AlphaFoldDB" id="A0A2S6HR58"/>
<dbReference type="InterPro" id="IPR004474">
    <property type="entry name" value="LytR_CpsA_psr"/>
</dbReference>
<accession>A0A2S6HR58</accession>
<evidence type="ECO:0000313" key="5">
    <source>
        <dbReference type="EMBL" id="PPK80079.1"/>
    </source>
</evidence>
<feature type="compositionally biased region" description="Basic residues" evidence="2">
    <location>
        <begin position="71"/>
        <end position="80"/>
    </location>
</feature>
<feature type="region of interest" description="Disordered" evidence="2">
    <location>
        <begin position="1"/>
        <end position="80"/>
    </location>
</feature>
<sequence length="509" mass="56180">MDHEDELDRMRARKKRSDNGRMREKPIQHTPERKSQAQEPMQASHGDRTYYSTGDGRNPRARYSGQQTSANHKKKKRHHKKHKIIVKLVIIAALLIAGLFLFKQRTHQKGYWTIAVFGVDSRDGNLEKGALSDVEMLCNINKETGEIKLLSVYRDTYLKINSKGTYHKINEAYFKGGHKQAMEALNENLDLNIDDYATFNWKSVADAINILGGIDLEITDSEFAYINGFITETVNSTGVGSHQLKHAGMNHLDGVQAVAYARLRLMDTDFNRTERQRKVVNLAMEKAKNADFATRKTLVATVFPQISTSVGMNDILAIAKGISKYHIGETAGFPFSRTTMKVGKMDCVIPTTLESNVVQLHQFLYGQENYAPSSAVKKISASISKETGLTEPGKNTPTGGSSSGKKGKKQTEAAVETAPAQTEAVVETTEETKETVKETTVAETKEQESGKAPTNEDGSLIGPGAKVPDTKEETKKEETTKETKKPVSSEKATEEEVPTEPETNAGPGA</sequence>
<protein>
    <submittedName>
        <fullName evidence="5">LytR family transcriptional attenuator</fullName>
    </submittedName>
</protein>
<keyword evidence="3" id="KW-0812">Transmembrane</keyword>
<evidence type="ECO:0000313" key="6">
    <source>
        <dbReference type="Proteomes" id="UP000237749"/>
    </source>
</evidence>
<dbReference type="InterPro" id="IPR050922">
    <property type="entry name" value="LytR/CpsA/Psr_CW_biosynth"/>
</dbReference>
<keyword evidence="6" id="KW-1185">Reference proteome</keyword>
<feature type="domain" description="Cell envelope-related transcriptional attenuator" evidence="4">
    <location>
        <begin position="132"/>
        <end position="288"/>
    </location>
</feature>
<dbReference type="PANTHER" id="PTHR33392">
    <property type="entry name" value="POLYISOPRENYL-TEICHOIC ACID--PEPTIDOGLYCAN TEICHOIC ACID TRANSFERASE TAGU"/>
    <property type="match status" value="1"/>
</dbReference>
<comment type="similarity">
    <text evidence="1">Belongs to the LytR/CpsA/Psr (LCP) family.</text>
</comment>
<feature type="region of interest" description="Disordered" evidence="2">
    <location>
        <begin position="387"/>
        <end position="509"/>
    </location>
</feature>
<keyword evidence="3" id="KW-0472">Membrane</keyword>
<dbReference type="PANTHER" id="PTHR33392:SF6">
    <property type="entry name" value="POLYISOPRENYL-TEICHOIC ACID--PEPTIDOGLYCAN TEICHOIC ACID TRANSFERASE TAGU"/>
    <property type="match status" value="1"/>
</dbReference>
<dbReference type="EMBL" id="PTJA01000007">
    <property type="protein sequence ID" value="PPK80079.1"/>
    <property type="molecule type" value="Genomic_DNA"/>
</dbReference>
<gene>
    <name evidence="5" type="ORF">BXY41_1076</name>
</gene>